<feature type="region of interest" description="Disordered" evidence="2">
    <location>
        <begin position="607"/>
        <end position="642"/>
    </location>
</feature>
<feature type="compositionally biased region" description="Polar residues" evidence="2">
    <location>
        <begin position="1104"/>
        <end position="1113"/>
    </location>
</feature>
<dbReference type="InterPro" id="IPR005026">
    <property type="entry name" value="SAPAP"/>
</dbReference>
<evidence type="ECO:0000313" key="3">
    <source>
        <dbReference type="EMBL" id="CAG6695115.1"/>
    </source>
</evidence>
<name>A0A8D8TZ63_9HEMI</name>
<feature type="compositionally biased region" description="Low complexity" evidence="2">
    <location>
        <begin position="624"/>
        <end position="636"/>
    </location>
</feature>
<feature type="compositionally biased region" description="Basic and acidic residues" evidence="2">
    <location>
        <begin position="882"/>
        <end position="895"/>
    </location>
</feature>
<reference evidence="3" key="1">
    <citation type="submission" date="2021-05" db="EMBL/GenBank/DDBJ databases">
        <authorList>
            <person name="Alioto T."/>
            <person name="Alioto T."/>
            <person name="Gomez Garrido J."/>
        </authorList>
    </citation>
    <scope>NUCLEOTIDE SEQUENCE</scope>
</reference>
<organism evidence="3">
    <name type="scientific">Cacopsylla melanoneura</name>
    <dbReference type="NCBI Taxonomy" id="428564"/>
    <lineage>
        <taxon>Eukaryota</taxon>
        <taxon>Metazoa</taxon>
        <taxon>Ecdysozoa</taxon>
        <taxon>Arthropoda</taxon>
        <taxon>Hexapoda</taxon>
        <taxon>Insecta</taxon>
        <taxon>Pterygota</taxon>
        <taxon>Neoptera</taxon>
        <taxon>Paraneoptera</taxon>
        <taxon>Hemiptera</taxon>
        <taxon>Sternorrhyncha</taxon>
        <taxon>Psylloidea</taxon>
        <taxon>Psyllidae</taxon>
        <taxon>Psyllinae</taxon>
        <taxon>Cacopsylla</taxon>
    </lineage>
</organism>
<dbReference type="EMBL" id="HBUF01321800">
    <property type="protein sequence ID" value="CAG6695115.1"/>
    <property type="molecule type" value="Transcribed_RNA"/>
</dbReference>
<evidence type="ECO:0000256" key="1">
    <source>
        <dbReference type="ARBA" id="ARBA00008839"/>
    </source>
</evidence>
<proteinExistence type="inferred from homology"/>
<feature type="compositionally biased region" description="Basic and acidic residues" evidence="2">
    <location>
        <begin position="607"/>
        <end position="623"/>
    </location>
</feature>
<feature type="region of interest" description="Disordered" evidence="2">
    <location>
        <begin position="497"/>
        <end position="557"/>
    </location>
</feature>
<feature type="compositionally biased region" description="Polar residues" evidence="2">
    <location>
        <begin position="872"/>
        <end position="881"/>
    </location>
</feature>
<comment type="similarity">
    <text evidence="1">Belongs to the SAPAP family.</text>
</comment>
<dbReference type="GO" id="GO:0023052">
    <property type="term" value="P:signaling"/>
    <property type="evidence" value="ECO:0007669"/>
    <property type="project" value="InterPro"/>
</dbReference>
<feature type="compositionally biased region" description="Low complexity" evidence="2">
    <location>
        <begin position="27"/>
        <end position="38"/>
    </location>
</feature>
<feature type="region of interest" description="Disordered" evidence="2">
    <location>
        <begin position="278"/>
        <end position="309"/>
    </location>
</feature>
<feature type="region of interest" description="Disordered" evidence="2">
    <location>
        <begin position="698"/>
        <end position="726"/>
    </location>
</feature>
<feature type="compositionally biased region" description="Polar residues" evidence="2">
    <location>
        <begin position="278"/>
        <end position="288"/>
    </location>
</feature>
<accession>A0A8D8TZ63</accession>
<feature type="region of interest" description="Disordered" evidence="2">
    <location>
        <begin position="139"/>
        <end position="264"/>
    </location>
</feature>
<feature type="compositionally biased region" description="Polar residues" evidence="2">
    <location>
        <begin position="1296"/>
        <end position="1312"/>
    </location>
</feature>
<feature type="region of interest" description="Disordered" evidence="2">
    <location>
        <begin position="1167"/>
        <end position="1196"/>
    </location>
</feature>
<feature type="region of interest" description="Disordered" evidence="2">
    <location>
        <begin position="872"/>
        <end position="920"/>
    </location>
</feature>
<feature type="compositionally biased region" description="Low complexity" evidence="2">
    <location>
        <begin position="1"/>
        <end position="11"/>
    </location>
</feature>
<feature type="region of interest" description="Disordered" evidence="2">
    <location>
        <begin position="1100"/>
        <end position="1134"/>
    </location>
</feature>
<feature type="compositionally biased region" description="Polar residues" evidence="2">
    <location>
        <begin position="538"/>
        <end position="557"/>
    </location>
</feature>
<feature type="compositionally biased region" description="Basic and acidic residues" evidence="2">
    <location>
        <begin position="67"/>
        <end position="78"/>
    </location>
</feature>
<dbReference type="Pfam" id="PF03359">
    <property type="entry name" value="GKAP"/>
    <property type="match status" value="1"/>
</dbReference>
<feature type="compositionally biased region" description="Low complexity" evidence="2">
    <location>
        <begin position="509"/>
        <end position="529"/>
    </location>
</feature>
<sequence length="1382" mass="149010">MMNSGSTTATSPPHPAPLITDHRDTDNNPSSNGSPSSPTDANKVPSYVNLARCVSGYSSFTSYTSPARREYSPARRDFSPIGRPAATSSNQRHHRDTSLSRLDKPLSPCREHNYTLTSHDNVILSSHDNENFVKNSAFDTRGRHHLDNRENLSPGSGSQTVGGQGGDQQGSRRVGRTSTGGGLFNVMAEQSPTKPSRLGLLGDSGSTTTTTSSGFFTSPSSRSSRFTSNSISSRTSPPSGLPLSPPSSLLSNNGGSGGGGGLNSTALVVDVNRLRNGFQTRSGETRQQNGGGLSGVGFGSNGSPAAGGAPLADVVDSDIRRRVELLEKASHRNLDVNINKTPVSESRYARSGTVTGAGTDNVSGLHHPGASRGIAHQSLNYHPFGGGNNYHKENGGGGKAHHLMSLQERGLSPGKNGNSYAVGGGGKEIITLDDSPPGANGREDKVSPIPVMKLLNPEFRAMLGKTTKISPNKQFACGAGGDLSSPHAVARVDSSLRENGRQPGSVVAPGKPVGSNGVPPVGVVSKPVPTNGGLASDVRNNNETNATPPSRAVNLNNSFSKTSRVANGDNHERIGNNKDVVNVNVIVNNTRNLNSTRKIINTDRHLDDDTLTEPDRNEDDRLNSRNNNIRLSSPSRDSYARDQHNMIIVNNLDRDTETLNNKNRMSNGGFNSRILNEGEEDSLNNEGQVSRIRNDLFKTGDADNAPLGRPGENSTRSSGEKTILDSSLNGKTSTAVVNSNQTSVNVATAKQENDAVSPKIVTKEVLVKQINTTSSNISGSYSKESHSVSHSIAFNSFDSNEKLFNATENNANIRKSLLENDTLMNDDISRIENSTRVEIASKDLQIDDELNSNAMKNELSKDIPEITNSEHAATAKDSNTAHSKEERQPRNDQNHQRLTNSEAEEFKTDNKTSSDLLPTRNDVKDMTENAIMDDDAVNGNIVQESSRKVLSPAKDITRAFIEAEREFVSSTNVNKSEEDNQKVDIKEGGDLLKDRKNEEILDNQKVDVKGEAPKDSKNTDLLVDLKEDGLKVFANIPSTKTDDDDSIKKEIEDSPNNTNSALKNEFVLENNSNQSQDATDFIVNREDITVKDISKKSDKGIESLTKTSSSTIKESGVKLGEDSSSNTSCSSSTVKDGDYYKQLLSTDRKILSQFLDTFETVLREHQMAAASKESSENPCDTSSEDTVDRAPSSVSPIGSDLEGQILLTIGQCKLLLNKKFPFFEKNCEKSLRQAAGDVTVTSAGTEELLILNEDLTGLWDTICIQIDEVRGKFEMLTKLKQNNWVPESGPKIDSLKSGTSKRSSLGNSNSAGNKPLSRTIKSTSSLPKPRSAAVSAKSEERKKFLEEKRKAMLEQKRQGLKREEVEVVLVEGGEIGGNVQST</sequence>
<feature type="region of interest" description="Disordered" evidence="2">
    <location>
        <begin position="1"/>
        <end position="44"/>
    </location>
</feature>
<evidence type="ECO:0000256" key="2">
    <source>
        <dbReference type="SAM" id="MobiDB-lite"/>
    </source>
</evidence>
<feature type="compositionally biased region" description="Gly residues" evidence="2">
    <location>
        <begin position="289"/>
        <end position="300"/>
    </location>
</feature>
<feature type="region of interest" description="Disordered" evidence="2">
    <location>
        <begin position="1036"/>
        <end position="1060"/>
    </location>
</feature>
<dbReference type="PANTHER" id="PTHR12353">
    <property type="entry name" value="DISKS LARGE-ASSOCIATED PROTEIN DAP SAP90/PSD-95-ASSOCIATED PROTEIN"/>
    <property type="match status" value="1"/>
</dbReference>
<dbReference type="PANTHER" id="PTHR12353:SF1">
    <property type="entry name" value="DISKS LARGE-ASSOCIATED PROTEIN 5"/>
    <property type="match status" value="1"/>
</dbReference>
<feature type="compositionally biased region" description="Low complexity" evidence="2">
    <location>
        <begin position="204"/>
        <end position="238"/>
    </location>
</feature>
<feature type="region of interest" description="Disordered" evidence="2">
    <location>
        <begin position="62"/>
        <end position="106"/>
    </location>
</feature>
<feature type="compositionally biased region" description="Low complexity" evidence="2">
    <location>
        <begin position="1123"/>
        <end position="1133"/>
    </location>
</feature>
<feature type="region of interest" description="Disordered" evidence="2">
    <location>
        <begin position="1287"/>
        <end position="1341"/>
    </location>
</feature>
<feature type="compositionally biased region" description="Basic and acidic residues" evidence="2">
    <location>
        <begin position="96"/>
        <end position="106"/>
    </location>
</feature>
<protein>
    <submittedName>
        <fullName evidence="3">Uncharacterized protein</fullName>
    </submittedName>
</protein>